<dbReference type="FunCoup" id="K5WJB3">
    <property type="interactions" value="30"/>
</dbReference>
<dbReference type="PANTHER" id="PTHR43008">
    <property type="entry name" value="BENZIL REDUCTASE"/>
    <property type="match status" value="1"/>
</dbReference>
<evidence type="ECO:0000313" key="4">
    <source>
        <dbReference type="EMBL" id="EKM59219.1"/>
    </source>
</evidence>
<dbReference type="Proteomes" id="UP000008370">
    <property type="component" value="Unassembled WGS sequence"/>
</dbReference>
<dbReference type="Gene3D" id="3.40.50.720">
    <property type="entry name" value="NAD(P)-binding Rossmann-like Domain"/>
    <property type="match status" value="1"/>
</dbReference>
<dbReference type="SUPFAM" id="SSF51735">
    <property type="entry name" value="NAD(P)-binding Rossmann-fold domains"/>
    <property type="match status" value="1"/>
</dbReference>
<dbReference type="InterPro" id="IPR036291">
    <property type="entry name" value="NAD(P)-bd_dom_sf"/>
</dbReference>
<dbReference type="STRING" id="650164.K5WJB3"/>
<evidence type="ECO:0000256" key="2">
    <source>
        <dbReference type="ARBA" id="ARBA00022857"/>
    </source>
</evidence>
<gene>
    <name evidence="4" type="ORF">PHACADRAFT_205397</name>
</gene>
<name>K5WJB3_PHACS</name>
<dbReference type="OrthoDB" id="9876299at2759"/>
<reference evidence="4 5" key="1">
    <citation type="journal article" date="2012" name="BMC Genomics">
        <title>Comparative genomics of the white-rot fungi, Phanerochaete carnosa and P. chrysosporium, to elucidate the genetic basis of the distinct wood types they colonize.</title>
        <authorList>
            <person name="Suzuki H."/>
            <person name="MacDonald J."/>
            <person name="Syed K."/>
            <person name="Salamov A."/>
            <person name="Hori C."/>
            <person name="Aerts A."/>
            <person name="Henrissat B."/>
            <person name="Wiebenga A."/>
            <person name="vanKuyk P.A."/>
            <person name="Barry K."/>
            <person name="Lindquist E."/>
            <person name="LaButti K."/>
            <person name="Lapidus A."/>
            <person name="Lucas S."/>
            <person name="Coutinho P."/>
            <person name="Gong Y."/>
            <person name="Samejima M."/>
            <person name="Mahadevan R."/>
            <person name="Abou-Zaid M."/>
            <person name="de Vries R.P."/>
            <person name="Igarashi K."/>
            <person name="Yadav J.S."/>
            <person name="Grigoriev I.V."/>
            <person name="Master E.R."/>
        </authorList>
    </citation>
    <scope>NUCLEOTIDE SEQUENCE [LARGE SCALE GENOMIC DNA]</scope>
    <source>
        <strain evidence="4 5">HHB-10118-sp</strain>
    </source>
</reference>
<dbReference type="Pfam" id="PF00106">
    <property type="entry name" value="adh_short"/>
    <property type="match status" value="1"/>
</dbReference>
<dbReference type="GO" id="GO:0050664">
    <property type="term" value="F:oxidoreductase activity, acting on NAD(P)H, oxygen as acceptor"/>
    <property type="evidence" value="ECO:0007669"/>
    <property type="project" value="TreeGrafter"/>
</dbReference>
<dbReference type="PROSITE" id="PS00061">
    <property type="entry name" value="ADH_SHORT"/>
    <property type="match status" value="1"/>
</dbReference>
<dbReference type="InterPro" id="IPR002347">
    <property type="entry name" value="SDR_fam"/>
</dbReference>
<dbReference type="GeneID" id="18912358"/>
<dbReference type="AlphaFoldDB" id="K5WJB3"/>
<dbReference type="KEGG" id="pco:PHACADRAFT_205397"/>
<evidence type="ECO:0000256" key="3">
    <source>
        <dbReference type="ARBA" id="ARBA00023002"/>
    </source>
</evidence>
<organism evidence="4 5">
    <name type="scientific">Phanerochaete carnosa (strain HHB-10118-sp)</name>
    <name type="common">White-rot fungus</name>
    <name type="synonym">Peniophora carnosa</name>
    <dbReference type="NCBI Taxonomy" id="650164"/>
    <lineage>
        <taxon>Eukaryota</taxon>
        <taxon>Fungi</taxon>
        <taxon>Dikarya</taxon>
        <taxon>Basidiomycota</taxon>
        <taxon>Agaricomycotina</taxon>
        <taxon>Agaricomycetes</taxon>
        <taxon>Polyporales</taxon>
        <taxon>Phanerochaetaceae</taxon>
        <taxon>Phanerochaete</taxon>
    </lineage>
</organism>
<dbReference type="InterPro" id="IPR020904">
    <property type="entry name" value="Sc_DH/Rdtase_CS"/>
</dbReference>
<accession>K5WJB3</accession>
<evidence type="ECO:0000313" key="5">
    <source>
        <dbReference type="Proteomes" id="UP000008370"/>
    </source>
</evidence>
<dbReference type="HOGENOM" id="CLU_010194_2_11_1"/>
<protein>
    <submittedName>
        <fullName evidence="4">Uncharacterized protein</fullName>
    </submittedName>
</protein>
<dbReference type="RefSeq" id="XP_007391788.1">
    <property type="nucleotide sequence ID" value="XM_007391726.1"/>
</dbReference>
<dbReference type="GO" id="GO:0016616">
    <property type="term" value="F:oxidoreductase activity, acting on the CH-OH group of donors, NAD or NADP as acceptor"/>
    <property type="evidence" value="ECO:0007669"/>
    <property type="project" value="UniProtKB-ARBA"/>
</dbReference>
<dbReference type="EMBL" id="JH930469">
    <property type="protein sequence ID" value="EKM59219.1"/>
    <property type="molecule type" value="Genomic_DNA"/>
</dbReference>
<keyword evidence="5" id="KW-1185">Reference proteome</keyword>
<dbReference type="PRINTS" id="PR00081">
    <property type="entry name" value="GDHRDH"/>
</dbReference>
<proteinExistence type="inferred from homology"/>
<sequence length="263" mass="28536">MARKPVVVVTGASKGLGLAVTKLLLEKFGSIVVAIARTRTPELQTLSLAHGSALLFVELDVTDAVGFEGVISTAKKTFGHIDSLVLNAAVFEPTGKITSEQLSVEAWKQHFDVNFFSQVNALRTVIPWMHMNEGDIKARVIFVSSGSATGNTYGWAPYNTSKAAVNSLCRTLAQEEPDIVSVALRPGRVDTAMQAQIRQLAGTDIMRAEDVSKYVSDYDEGRLVDPMESGHVLASMAVNAGRELSGKFVSWDSEEARDFWDSK</sequence>
<dbReference type="InParanoid" id="K5WJB3"/>
<keyword evidence="2" id="KW-0521">NADP</keyword>
<keyword evidence="3" id="KW-0560">Oxidoreductase</keyword>
<evidence type="ECO:0000256" key="1">
    <source>
        <dbReference type="ARBA" id="ARBA00006484"/>
    </source>
</evidence>
<comment type="similarity">
    <text evidence="1">Belongs to the short-chain dehydrogenases/reductases (SDR) family.</text>
</comment>
<dbReference type="PANTHER" id="PTHR43008:SF8">
    <property type="entry name" value="BENZIL REDUCTASE ((S)-BENZOIN FORMING) IRC24"/>
    <property type="match status" value="1"/>
</dbReference>